<protein>
    <submittedName>
        <fullName evidence="1">Uncharacterized protein</fullName>
    </submittedName>
</protein>
<accession>A0A2Y9BN13</accession>
<dbReference type="AlphaFoldDB" id="A0A2Y9BN13"/>
<evidence type="ECO:0000313" key="1">
    <source>
        <dbReference type="EMBL" id="PWJ17377.1"/>
    </source>
</evidence>
<comment type="caution">
    <text evidence="1">The sequence shown here is derived from an EMBL/GenBank/DDBJ whole genome shotgun (WGS) entry which is preliminary data.</text>
</comment>
<evidence type="ECO:0000313" key="2">
    <source>
        <dbReference type="Proteomes" id="UP000245845"/>
    </source>
</evidence>
<dbReference type="RefSeq" id="WP_242996276.1">
    <property type="nucleotide sequence ID" value="NZ_BAAACK010000029.1"/>
</dbReference>
<name>A0A2Y9BN13_9FIRM</name>
<dbReference type="InterPro" id="IPR008928">
    <property type="entry name" value="6-hairpin_glycosidase_sf"/>
</dbReference>
<keyword evidence="2" id="KW-1185">Reference proteome</keyword>
<gene>
    <name evidence="1" type="ORF">A8806_1285</name>
</gene>
<proteinExistence type="predicted"/>
<dbReference type="EMBL" id="QGDL01000028">
    <property type="protein sequence ID" value="PWJ17377.1"/>
    <property type="molecule type" value="Genomic_DNA"/>
</dbReference>
<dbReference type="Proteomes" id="UP000245845">
    <property type="component" value="Unassembled WGS sequence"/>
</dbReference>
<dbReference type="SUPFAM" id="SSF48208">
    <property type="entry name" value="Six-hairpin glycosidases"/>
    <property type="match status" value="1"/>
</dbReference>
<dbReference type="GO" id="GO:0005975">
    <property type="term" value="P:carbohydrate metabolic process"/>
    <property type="evidence" value="ECO:0007669"/>
    <property type="project" value="InterPro"/>
</dbReference>
<reference evidence="1 2" key="1">
    <citation type="submission" date="2018-05" db="EMBL/GenBank/DDBJ databases">
        <title>The Hungate 1000. A catalogue of reference genomes from the rumen microbiome.</title>
        <authorList>
            <person name="Kelly W."/>
        </authorList>
    </citation>
    <scope>NUCLEOTIDE SEQUENCE [LARGE SCALE GENOMIC DNA]</scope>
    <source>
        <strain evidence="1 2">NLAE-zl-C242</strain>
    </source>
</reference>
<organism evidence="1 2">
    <name type="scientific">Faecalicatena orotica</name>
    <dbReference type="NCBI Taxonomy" id="1544"/>
    <lineage>
        <taxon>Bacteria</taxon>
        <taxon>Bacillati</taxon>
        <taxon>Bacillota</taxon>
        <taxon>Clostridia</taxon>
        <taxon>Lachnospirales</taxon>
        <taxon>Lachnospiraceae</taxon>
        <taxon>Faecalicatena</taxon>
    </lineage>
</organism>
<sequence>MVRITVSNNFKELQCEAGKNDGGALEAVTEAAADLKNEYLELTFVPDIKCTGREYVLFPACCYKGNQFTSLKRNYPPMFTEEEAGVEQETIITDVPRLEKDGSGSIQVTTGDVSVPCVGLYSAEEKKAVFVYTIQQIDGVNLGLSYEKGRIGITYPHMRKEQIYRWPFMQNKSDRGMDFAKGQILKIPYKLIERQCHDIEEFYRIFFENRKCMGMDCKRPFVLPYEEQARIQIDKFNQMNWREEGGFYGVGTVEEPGQMWQLGWVGGGMSSYALMKLGGPLEWKRGIRTLEHIFHTQLESGLFIDECDSTGKADREGTSASEKWHLIRRSGDALYFLMKHFRLMQERNTKIPEEFLEGTRRLSDALVNMWKKYGQFGQFVNRETGEIVVGGSASGSLIPGALASAYQFFSENHYLEAAKESGEMFYRQFARKGYTTGGPGEILQCPDSESAFALLESFVVLYEVTEEEKWLGYSTYMADFCSSWVVSYNYKFPAGSEFARLKMKTVGSVFANVQNKHSAPGICTLSGDSLLKVYKWTKEPLYLELAKDIALTPSQYMSTEERPIYSWDVPKDASLLEDDTIKAEREKLPQGYICERVNLSDWESERCIGGVFNGSCWAETSNLLVLAETIPLLTLLYKEESL</sequence>